<dbReference type="RefSeq" id="WP_189567140.1">
    <property type="nucleotide sequence ID" value="NZ_BMXI01000002.1"/>
</dbReference>
<evidence type="ECO:0000313" key="3">
    <source>
        <dbReference type="Proteomes" id="UP000644507"/>
    </source>
</evidence>
<dbReference type="Proteomes" id="UP000644507">
    <property type="component" value="Unassembled WGS sequence"/>
</dbReference>
<protein>
    <recommendedName>
        <fullName evidence="4">DUF2846 domain-containing protein</fullName>
    </recommendedName>
</protein>
<dbReference type="AlphaFoldDB" id="A0A918WG18"/>
<reference evidence="2" key="2">
    <citation type="submission" date="2020-09" db="EMBL/GenBank/DDBJ databases">
        <authorList>
            <person name="Sun Q."/>
            <person name="Kim S."/>
        </authorList>
    </citation>
    <scope>NUCLEOTIDE SEQUENCE</scope>
    <source>
        <strain evidence="2">KCTC 12988</strain>
    </source>
</reference>
<proteinExistence type="predicted"/>
<reference evidence="2" key="1">
    <citation type="journal article" date="2014" name="Int. J. Syst. Evol. Microbiol.">
        <title>Complete genome sequence of Corynebacterium casei LMG S-19264T (=DSM 44701T), isolated from a smear-ripened cheese.</title>
        <authorList>
            <consortium name="US DOE Joint Genome Institute (JGI-PGF)"/>
            <person name="Walter F."/>
            <person name="Albersmeier A."/>
            <person name="Kalinowski J."/>
            <person name="Ruckert C."/>
        </authorList>
    </citation>
    <scope>NUCLEOTIDE SEQUENCE</scope>
    <source>
        <strain evidence="2">KCTC 12988</strain>
    </source>
</reference>
<gene>
    <name evidence="2" type="ORF">GCM10007100_05500</name>
</gene>
<dbReference type="EMBL" id="BMXI01000002">
    <property type="protein sequence ID" value="GHC43297.1"/>
    <property type="molecule type" value="Genomic_DNA"/>
</dbReference>
<feature type="signal peptide" evidence="1">
    <location>
        <begin position="1"/>
        <end position="18"/>
    </location>
</feature>
<evidence type="ECO:0000313" key="2">
    <source>
        <dbReference type="EMBL" id="GHC43297.1"/>
    </source>
</evidence>
<feature type="chain" id="PRO_5036788325" description="DUF2846 domain-containing protein" evidence="1">
    <location>
        <begin position="19"/>
        <end position="147"/>
    </location>
</feature>
<keyword evidence="3" id="KW-1185">Reference proteome</keyword>
<name>A0A918WG18_9BACT</name>
<evidence type="ECO:0008006" key="4">
    <source>
        <dbReference type="Google" id="ProtNLM"/>
    </source>
</evidence>
<organism evidence="2 3">
    <name type="scientific">Roseibacillus persicicus</name>
    <dbReference type="NCBI Taxonomy" id="454148"/>
    <lineage>
        <taxon>Bacteria</taxon>
        <taxon>Pseudomonadati</taxon>
        <taxon>Verrucomicrobiota</taxon>
        <taxon>Verrucomicrobiia</taxon>
        <taxon>Verrucomicrobiales</taxon>
        <taxon>Verrucomicrobiaceae</taxon>
        <taxon>Roseibacillus</taxon>
    </lineage>
</organism>
<evidence type="ECO:0000256" key="1">
    <source>
        <dbReference type="SAM" id="SignalP"/>
    </source>
</evidence>
<sequence length="147" mass="15945">MKFSLAISLLLLALGVSSCGRYQSHLHESATWRAYRNGKSDELPAAEIVQGERLLAFEHIVGLPVPGGYNATLVAKDPELVRVEYVTVNRGSRTYVTGLQPGETRLYLVNGFAVGNQIHQGASAVEDQITKHTPTFPLVIKPSQTGS</sequence>
<accession>A0A918WG18</accession>
<dbReference type="PROSITE" id="PS51257">
    <property type="entry name" value="PROKAR_LIPOPROTEIN"/>
    <property type="match status" value="1"/>
</dbReference>
<comment type="caution">
    <text evidence="2">The sequence shown here is derived from an EMBL/GenBank/DDBJ whole genome shotgun (WGS) entry which is preliminary data.</text>
</comment>
<keyword evidence="1" id="KW-0732">Signal</keyword>